<name>A0A1S1V7Y9_9FIRM</name>
<dbReference type="InterPro" id="IPR025588">
    <property type="entry name" value="YcxB-like_C"/>
</dbReference>
<evidence type="ECO:0000259" key="2">
    <source>
        <dbReference type="Pfam" id="PF14317"/>
    </source>
</evidence>
<keyword evidence="1" id="KW-1133">Transmembrane helix</keyword>
<evidence type="ECO:0000313" key="4">
    <source>
        <dbReference type="Proteomes" id="UP000180254"/>
    </source>
</evidence>
<gene>
    <name evidence="3" type="ORF">EUAN_18320</name>
</gene>
<dbReference type="Proteomes" id="UP000180254">
    <property type="component" value="Unassembled WGS sequence"/>
</dbReference>
<dbReference type="EMBL" id="MKIE01000007">
    <property type="protein sequence ID" value="OHW61829.1"/>
    <property type="molecule type" value="Genomic_DNA"/>
</dbReference>
<feature type="domain" description="YcxB-like C-terminal" evidence="2">
    <location>
        <begin position="111"/>
        <end position="168"/>
    </location>
</feature>
<feature type="transmembrane region" description="Helical" evidence="1">
    <location>
        <begin position="59"/>
        <end position="79"/>
    </location>
</feature>
<dbReference type="Pfam" id="PF14317">
    <property type="entry name" value="YcxB"/>
    <property type="match status" value="1"/>
</dbReference>
<dbReference type="AlphaFoldDB" id="A0A1S1V7Y9"/>
<comment type="caution">
    <text evidence="3">The sequence shown here is derived from an EMBL/GenBank/DDBJ whole genome shotgun (WGS) entry which is preliminary data.</text>
</comment>
<protein>
    <recommendedName>
        <fullName evidence="2">YcxB-like C-terminal domain-containing protein</fullName>
    </recommendedName>
</protein>
<keyword evidence="1" id="KW-0812">Transmembrane</keyword>
<accession>A0A1S1V7Y9</accession>
<organism evidence="3 4">
    <name type="scientific">Andreesenia angusta</name>
    <dbReference type="NCBI Taxonomy" id="39480"/>
    <lineage>
        <taxon>Bacteria</taxon>
        <taxon>Bacillati</taxon>
        <taxon>Bacillota</taxon>
        <taxon>Tissierellia</taxon>
        <taxon>Tissierellales</taxon>
        <taxon>Gottschalkiaceae</taxon>
        <taxon>Andreesenia</taxon>
    </lineage>
</organism>
<dbReference type="STRING" id="39480.EUAN_18320"/>
<feature type="transmembrane region" description="Helical" evidence="1">
    <location>
        <begin position="36"/>
        <end position="53"/>
    </location>
</feature>
<evidence type="ECO:0000313" key="3">
    <source>
        <dbReference type="EMBL" id="OHW61829.1"/>
    </source>
</evidence>
<evidence type="ECO:0000256" key="1">
    <source>
        <dbReference type="SAM" id="Phobius"/>
    </source>
</evidence>
<reference evidence="3 4" key="1">
    <citation type="submission" date="2016-09" db="EMBL/GenBank/DDBJ databases">
        <title>Genome sequence of Eubacterium angustum.</title>
        <authorList>
            <person name="Poehlein A."/>
            <person name="Daniel R."/>
        </authorList>
    </citation>
    <scope>NUCLEOTIDE SEQUENCE [LARGE SCALE GENOMIC DNA]</scope>
    <source>
        <strain evidence="3 4">DSM 1989</strain>
    </source>
</reference>
<dbReference type="RefSeq" id="WP_071063850.1">
    <property type="nucleotide sequence ID" value="NZ_MKIE01000007.1"/>
</dbReference>
<dbReference type="OrthoDB" id="339559at2"/>
<sequence length="182" mass="21412">MKRWTFNLSEEDYVEFNLYHADNSPKFKKNLFIQRFLVSAIFLLVPVLMRVLFGRPFTTTLPMFGIVWLIWVIFFNKGFKHTLKSRIVKNIRAAEENGQTITGEYTLQETSDGLILKNKSGEVKIKWKAIGILGEDEERFYLYISNEMAYIVPKKAFADEAEMAEFKSKVEQKMTKRDLEFK</sequence>
<keyword evidence="4" id="KW-1185">Reference proteome</keyword>
<proteinExistence type="predicted"/>
<keyword evidence="1" id="KW-0472">Membrane</keyword>